<proteinExistence type="inferred from homology"/>
<evidence type="ECO:0000259" key="4">
    <source>
        <dbReference type="Pfam" id="PF13193"/>
    </source>
</evidence>
<dbReference type="Proteomes" id="UP000594463">
    <property type="component" value="Chromosome"/>
</dbReference>
<dbReference type="KEGG" id="alam:RT761_01680"/>
<evidence type="ECO:0000259" key="3">
    <source>
        <dbReference type="Pfam" id="PF00501"/>
    </source>
</evidence>
<dbReference type="GO" id="GO:0031956">
    <property type="term" value="F:medium-chain fatty acid-CoA ligase activity"/>
    <property type="evidence" value="ECO:0007669"/>
    <property type="project" value="TreeGrafter"/>
</dbReference>
<evidence type="ECO:0000256" key="1">
    <source>
        <dbReference type="ARBA" id="ARBA00006432"/>
    </source>
</evidence>
<evidence type="ECO:0000313" key="5">
    <source>
        <dbReference type="EMBL" id="QPM68460.1"/>
    </source>
</evidence>
<dbReference type="Gene3D" id="3.30.300.30">
    <property type="match status" value="1"/>
</dbReference>
<reference evidence="5 6" key="1">
    <citation type="journal article" date="2021" name="Nat. Commun.">
        <title>Isolation of a member of the candidate phylum Atribacteria reveals a unique cell membrane structure.</title>
        <authorList>
            <person name="Taiki K."/>
            <person name="Nobu M.K."/>
            <person name="Kusada H."/>
            <person name="Meng X.-Y."/>
            <person name="Hosoki N."/>
            <person name="Uematsu K."/>
            <person name="Yoshioka H."/>
            <person name="Kamagata Y."/>
            <person name="Tamaki H."/>
        </authorList>
    </citation>
    <scope>NUCLEOTIDE SEQUENCE [LARGE SCALE GENOMIC DNA]</scope>
    <source>
        <strain evidence="5 6">RT761</strain>
    </source>
</reference>
<dbReference type="InterPro" id="IPR020845">
    <property type="entry name" value="AMP-binding_CS"/>
</dbReference>
<evidence type="ECO:0000313" key="6">
    <source>
        <dbReference type="Proteomes" id="UP000594463"/>
    </source>
</evidence>
<dbReference type="Pfam" id="PF13193">
    <property type="entry name" value="AMP-binding_C"/>
    <property type="match status" value="1"/>
</dbReference>
<keyword evidence="2 5" id="KW-0436">Ligase</keyword>
<dbReference type="Pfam" id="PF00501">
    <property type="entry name" value="AMP-binding"/>
    <property type="match status" value="1"/>
</dbReference>
<organism evidence="5 6">
    <name type="scientific">Atribacter laminatus</name>
    <dbReference type="NCBI Taxonomy" id="2847778"/>
    <lineage>
        <taxon>Bacteria</taxon>
        <taxon>Pseudomonadati</taxon>
        <taxon>Atribacterota</taxon>
        <taxon>Atribacteria</taxon>
        <taxon>Atribacterales</taxon>
        <taxon>Atribacteraceae</taxon>
        <taxon>Atribacter</taxon>
    </lineage>
</organism>
<dbReference type="AlphaFoldDB" id="A0A7T1F399"/>
<dbReference type="EC" id="6.2.1.41" evidence="5"/>
<dbReference type="Gene3D" id="2.30.38.10">
    <property type="entry name" value="Luciferase, Domain 3"/>
    <property type="match status" value="1"/>
</dbReference>
<dbReference type="Gene3D" id="3.40.50.980">
    <property type="match status" value="2"/>
</dbReference>
<dbReference type="InterPro" id="IPR000873">
    <property type="entry name" value="AMP-dep_synth/lig_dom"/>
</dbReference>
<dbReference type="InterPro" id="IPR045851">
    <property type="entry name" value="AMP-bd_C_sf"/>
</dbReference>
<feature type="domain" description="AMP-binding enzyme C-terminal" evidence="4">
    <location>
        <begin position="459"/>
        <end position="534"/>
    </location>
</feature>
<protein>
    <submittedName>
        <fullName evidence="5">3-((3aS,4S,7aS)-7a-methyl-1, 5-dioxo-octahydro-1H-inden-4-yl)propanoyl:CoA ligase</fullName>
        <ecNumber evidence="5">6.2.1.41</ecNumber>
    </submittedName>
</protein>
<keyword evidence="6" id="KW-1185">Reference proteome</keyword>
<dbReference type="CDD" id="cd05917">
    <property type="entry name" value="FACL_like_2"/>
    <property type="match status" value="1"/>
</dbReference>
<dbReference type="PANTHER" id="PTHR43201:SF5">
    <property type="entry name" value="MEDIUM-CHAIN ACYL-COA LIGASE ACSF2, MITOCHONDRIAL"/>
    <property type="match status" value="1"/>
</dbReference>
<dbReference type="SUPFAM" id="SSF56801">
    <property type="entry name" value="Acetyl-CoA synthetase-like"/>
    <property type="match status" value="1"/>
</dbReference>
<name>A0A7T1F399_ATRLM</name>
<dbReference type="InterPro" id="IPR025110">
    <property type="entry name" value="AMP-bd_C"/>
</dbReference>
<dbReference type="PANTHER" id="PTHR43201">
    <property type="entry name" value="ACYL-COA SYNTHETASE"/>
    <property type="match status" value="1"/>
</dbReference>
<dbReference type="PROSITE" id="PS00455">
    <property type="entry name" value="AMP_BINDING"/>
    <property type="match status" value="1"/>
</dbReference>
<gene>
    <name evidence="5" type="primary">fadD3</name>
    <name evidence="5" type="ORF">RT761_01680</name>
</gene>
<feature type="domain" description="AMP-dependent synthetase/ligase" evidence="3">
    <location>
        <begin position="22"/>
        <end position="408"/>
    </location>
</feature>
<dbReference type="FunFam" id="3.30.300.30:FF:000008">
    <property type="entry name" value="2,3-dihydroxybenzoate-AMP ligase"/>
    <property type="match status" value="1"/>
</dbReference>
<evidence type="ECO:0000256" key="2">
    <source>
        <dbReference type="ARBA" id="ARBA00022598"/>
    </source>
</evidence>
<dbReference type="GO" id="GO:0006631">
    <property type="term" value="P:fatty acid metabolic process"/>
    <property type="evidence" value="ECO:0007669"/>
    <property type="project" value="TreeGrafter"/>
</dbReference>
<sequence>MRAPEYAVGKITVGQLVDLMAKNLGERDALVYHSTGIRLTYQQFKERCDQVAKGFMALGLKKGSNIAIWANNAVEWVLTQFGSAKMGGILVTVNTQYRSFELEYLLKQSDSSTLVLVDGVHQPRDYFDMVYQLCPELKTCQPGQLKSEKFPFLKNVIVIGEERMPGMFRFDDLYELSRQISDEEFQKRQAEITPDDVVNMQYTSGTTGFPKGVMLTHTNVIGNAKSQADCLNFTPEDKLCITVPFFHCFGCVMGTMLCVSSGATMVPVESFRARRVLEAIQDVQCTAVHGVPTMFIAELEEMKKTKFDLTSLRTGIMAGSPCPTEVMKAVVEEMNMREICITYGLTESSPGITMTRTTDPLELRVSTVGRLLPGVEVKLIDPITGEKVGLNQPGELCTRGYHVMKGYYNMPEETQKVIEPDGWLHSGDIATVDENGYYRITGRLKDMIIRGGENIYPREIEEYLYLHPKVKDVQVVGVPSRYYGEEVVAFVQLKPGEELTEIEAKDFCWDRISRYKIPSYFFFVENFPTTASGKIQKFKLRQQAVKLLGLEEEREIKFLTKKNIELDINGKDWQRIRTFMEKEILPVGVDIEVLDRANLALQEFYQKVTELHLAKANIEVMLIIDKNSLDVGIRYEGELLEFPLEKPSENQPSLLSGYFIRQLTDRLREERRAGSARIHFYFIRRQHQET</sequence>
<dbReference type="EMBL" id="CP065383">
    <property type="protein sequence ID" value="QPM68460.1"/>
    <property type="molecule type" value="Genomic_DNA"/>
</dbReference>
<dbReference type="FunFam" id="3.40.50.12780:FF:000003">
    <property type="entry name" value="Long-chain-fatty-acid--CoA ligase FadD"/>
    <property type="match status" value="1"/>
</dbReference>
<accession>A0A7T1F399</accession>
<comment type="similarity">
    <text evidence="1">Belongs to the ATP-dependent AMP-binding enzyme family.</text>
</comment>